<evidence type="ECO:0000259" key="7">
    <source>
        <dbReference type="PROSITE" id="PS51233"/>
    </source>
</evidence>
<dbReference type="InterPro" id="IPR015816">
    <property type="entry name" value="Vitellinogen_b-sht_N"/>
</dbReference>
<name>A0A2H8TZF4_9HEMI</name>
<dbReference type="PROSITE" id="PS51233">
    <property type="entry name" value="VWFD"/>
    <property type="match status" value="1"/>
</dbReference>
<dbReference type="Gene3D" id="1.25.10.20">
    <property type="entry name" value="Vitellinogen, superhelical"/>
    <property type="match status" value="1"/>
</dbReference>
<dbReference type="OrthoDB" id="6484170at2759"/>
<organism evidence="8">
    <name type="scientific">Melanaphis sacchari</name>
    <dbReference type="NCBI Taxonomy" id="742174"/>
    <lineage>
        <taxon>Eukaryota</taxon>
        <taxon>Metazoa</taxon>
        <taxon>Ecdysozoa</taxon>
        <taxon>Arthropoda</taxon>
        <taxon>Hexapoda</taxon>
        <taxon>Insecta</taxon>
        <taxon>Pterygota</taxon>
        <taxon>Neoptera</taxon>
        <taxon>Paraneoptera</taxon>
        <taxon>Hemiptera</taxon>
        <taxon>Sternorrhyncha</taxon>
        <taxon>Aphidomorpha</taxon>
        <taxon>Aphidoidea</taxon>
        <taxon>Aphididae</taxon>
        <taxon>Aphidini</taxon>
        <taxon>Melanaphis</taxon>
    </lineage>
</organism>
<feature type="domain" description="VWFD" evidence="7">
    <location>
        <begin position="2360"/>
        <end position="2528"/>
    </location>
</feature>
<evidence type="ECO:0000313" key="8">
    <source>
        <dbReference type="EMBL" id="MBW19141.1"/>
    </source>
</evidence>
<dbReference type="PROSITE" id="PS51211">
    <property type="entry name" value="VITELLOGENIN"/>
    <property type="match status" value="1"/>
</dbReference>
<dbReference type="SMART" id="SM00638">
    <property type="entry name" value="LPD_N"/>
    <property type="match status" value="1"/>
</dbReference>
<dbReference type="InterPro" id="IPR015819">
    <property type="entry name" value="Lipid_transp_b-sht_shell"/>
</dbReference>
<feature type="signal peptide" evidence="5">
    <location>
        <begin position="1"/>
        <end position="19"/>
    </location>
</feature>
<dbReference type="InterPro" id="IPR050733">
    <property type="entry name" value="Vitellogenin/Apolipophorin"/>
</dbReference>
<evidence type="ECO:0000256" key="1">
    <source>
        <dbReference type="ARBA" id="ARBA00022729"/>
    </source>
</evidence>
<dbReference type="GO" id="GO:0005319">
    <property type="term" value="F:lipid transporter activity"/>
    <property type="evidence" value="ECO:0007669"/>
    <property type="project" value="InterPro"/>
</dbReference>
<comment type="caution">
    <text evidence="3">Lacks conserved residue(s) required for the propagation of feature annotation.</text>
</comment>
<evidence type="ECO:0000256" key="4">
    <source>
        <dbReference type="SAM" id="Coils"/>
    </source>
</evidence>
<dbReference type="InterPro" id="IPR015817">
    <property type="entry name" value="Vitellinogen_open_b-sht_sub1"/>
</dbReference>
<protein>
    <submittedName>
        <fullName evidence="8">Apolipophorin</fullName>
    </submittedName>
</protein>
<dbReference type="SUPFAM" id="SSF48431">
    <property type="entry name" value="Lipovitellin-phosvitin complex, superhelical domain"/>
    <property type="match status" value="1"/>
</dbReference>
<keyword evidence="2" id="KW-0325">Glycoprotein</keyword>
<dbReference type="Pfam" id="PF01347">
    <property type="entry name" value="Vitellogenin_N"/>
    <property type="match status" value="1"/>
</dbReference>
<keyword evidence="1 5" id="KW-0732">Signal</keyword>
<dbReference type="InterPro" id="IPR015255">
    <property type="entry name" value="Vitellinogen_open_b-sht"/>
</dbReference>
<gene>
    <name evidence="8" type="primary">APLP_0</name>
</gene>
<feature type="coiled-coil region" evidence="4">
    <location>
        <begin position="2136"/>
        <end position="2204"/>
    </location>
</feature>
<reference evidence="8" key="1">
    <citation type="submission" date="2017-10" db="EMBL/GenBank/DDBJ databases">
        <title>Transcriptome Assembly of Sugarcane Aphid Adults.</title>
        <authorList>
            <person name="Scully E.D."/>
            <person name="Palmer N.A."/>
            <person name="Geib S.M."/>
            <person name="Sarath G."/>
            <person name="Sattler S.E."/>
        </authorList>
    </citation>
    <scope>NUCLEOTIDE SEQUENCE</scope>
    <source>
        <tissue evidence="8">Whole body</tissue>
    </source>
</reference>
<dbReference type="PANTHER" id="PTHR23345">
    <property type="entry name" value="VITELLOGENIN-RELATED"/>
    <property type="match status" value="1"/>
</dbReference>
<evidence type="ECO:0000256" key="3">
    <source>
        <dbReference type="PROSITE-ProRule" id="PRU00557"/>
    </source>
</evidence>
<sequence length="2916" mass="331089">MKILIKLFLLALVVGLAFSIHSNPLQVAVTDYTESLTLCSTECTDGISNNNVLFDENKKYGYVFSGKTTIIAPTDTEEGISEVSIKGRASIIGTQKCGAILYVKNIVITQGSKAYSQADLQELEGYPVLFSYNNGKVGQNICSMAQDSTVSLNLKRAIISSLQVSSIQEDQKEFFETDVQGTCNTTYYPSTLSNSQFTIMKEKDLTQCTGHEKINLLGLSSAQSYPVYEDSPFSTAVQRSKIKIKDSALISVINEETFLYQPFGAIDVVTKIMASMTMQLAKISTINPISLNRLTKSQSIMFEKPAAIIGSADADALVAATQLALTKLEPVVDIEGGNSFSNLIELLKVAKKDDILSAFQQIMSDSGESEYTQIAEGIFINALMAANSGESIEAVVELIENHKLSDSLTISWFNNLANAKHPTIEAVVKASSLLNDRALKEGYLGVGALLRQYLQDTQDFNNPEVVNTLNNLGAPLKNVGHDSLSAHDEDLIIASLKGIGYAQYINSDLEDLIIQITMDKNTNQRIKAASLAMLKTYAKNSKVEKACENIFTDTMEDSESRILAFKVFAINPSNSKASVIKNVLDDKNTQLQIRAYLLSYLSNLQTTGDENKLDQKRFYERIITKSSKKPLNDILRYSKKLEYYHQCPLIHSGFLFDGEVIYSYKTFLARSSSASLKTIIFGRQYDVFDIDIRFENLEPLLEKLFGPEGYFAKSKGSTFDDIKNYITQAINYAKNREQNGVDSKSYSEQSSENIPEEEMKKMYIDIALKLFGNDLGWFTFQGLEQKVTYQHIIDAILKNFDNSMTDKKNIELNIRKQIPIVDFDNKYATCSGLPVSLKIKATSAIKFDIATTIDLKSYFEHPENSNFALKFIPSGSLDFNSILTIDGYAVDVGYKLASSLHTSTGSDFSLETVQKRGFEMVYGLPLDVMDILTIKSGAYSTVQEKGSQSIEVPLLSTGVEMQSYTRTFEKFKDTTGLSFFINYDCPWNGDLKSLLPFSGPSSFSLKIFKVDEKLTKYVVKGNYDFKSPTLKYIKFIFVTPNTDIKRGLELVVAYDTKSDKVLLAKFKTPYTKVTLQGTLVDSDEQKTIEVKYIDDSQHIFSAGVICEEMDAETIKYSPIFEAKVSTKKNKHDFVPVFDIEGHVLVKRNTNPESNYPTKLTLRDIAVVTPKSRHSLQGSLTFENKGILGDISLIANNITINMKGLLSGDYPTFKLDFSLDMTRNEQANQQLETDGSYNKPNSKFIALLYNVKKLNLLTSHELHIKSPFVFLSNNYIRFDNEYLEANCDILIENSEPTIHGNISASNFFDTAFNANITVLPRTEETGLFVNGVLEHFLVSDSSNTGYRDLKYIQNKNKKGSNLEFNSIYPQTFGRYHIKTEHKSTDDSFEYALNYDINDGSTFTVNIEILTDDITCNINLDSPDSEYKSYMIVHAWLETENTYSLDTKVLWPSDDQNSNYLNANGKMLLNGNQIHFSGNIDFPLAHLENVHLSVKNKPDPEIEDGGFATIRYTSNNQVLLSKKFKYKLILEDGEFCVSGESIYDKSQNFKPISFEIMYKNYTDEQSFNGKQIAYKIALEHNDRQILYQKLLQVTKHAFNYRQIHKIDDEEQKIIMNLEYDITSLFDWSYKLIFKVNSPSVFHYLTNDNQNLLEFKSYKKFSDYSSDEEHTLQIYSSEGLTDSYEFKWLINTEKTAFRILNKQREIRGLAHYNLEDIQGGYNLSYSGKLWLDFKTNPNSESSLFINTYYSLQDGLSTASDIKICVPTFNDKAMGVKTDVRMFKSTENPLNIQMELDIFPTTEQTLKLHTSLNKDVQDSGVLYSASLTAKSDGMKLGYRLKDSVYISNEKWGQYLDVRFVDSNNDVIPIQLHLEFVPRGFTNKINIFDIAVIDVDSSIMVKDGILNTRSYIHYNDRPYNFEVSLTSSPSFKYIMGWKNKTGSLEQLMVEGSLVMDESAVISATRIQNNGKDVVPVGYVKKFLDEQNWWETSNHLSSEQFNEIWQSLKGQFIEIFISIHSNMKNIINVAKQQRKVRLHEARKAQPQYRALMNYTRDEFKQIIKEVSEDDYIPQIPKLIKNTIEAVFSDVIDFIDHNSHHFVNAIRYLNEKMEIYLKKMYNYYSKQANILMNKFKHDIDELIDQVEITLRDLLKQLNLYTNEPMNDMQSSEPRSIKEYYDSVMDKFMKAIEKLENTINNIKDITEDYIKNLSIYDLLRDQIEELKSYPFKEKLWEEIHKYLQELEASSPTLDFASFIKALDKYIDNIIHDIPVSQSEIITLRNKGLIVVKSMIFNFSVYVDHDTAMKMYNSLRKLFNFGQTILYITSPNTFQYAANDNPLLFEFNEYNMQLYHKYLNPSNLIPPYDVQSVIIDSVNIITYNGQPYSFMPNTGCYTLAEDFINNKFSILAYYKDNILTKLSISTHNDETYVLLSGGNVIVNDKDVNFPFMNDNLKTWRDVYYFGIDIAVGVSIKCTLDFNIIQIFINGYYYGQVRGLLGSMYQEPKFDFKLPNGELSNDMESFLLAYRQTGNTEPTNTDLLQTDQSLCSSLFSGKSSLKPFFQIIAPTSYRAICNQIVSSATSEQDSLNKACLVAKAYVSMARQNFMLNCNIPDMCITTSIHERTLDATTNVQISDPNDAADIMILFEEAVEIEQTFSKILNPLMKKITSNFKKNGINDVKFILVGYSGKSTDSEVHMYTTNEDDSYEKVLSDMPEWKETQITTTDDDSKTSRLQSQLIQSFKKVTGQNSKDKAYKLSADYPYRANAVKVVLSVAQSLYDTQSSIIDVSQYTFNYVSSWYTKQGITFFLIAPIHLSDASDDKTFGASGENTIYTISSPSGKNSDNGYTYNKSLETDLVLMTSGTMYDSRFLDQSTSSQVNTLLHSLCKTIVSTSDSDSVVEKSCSSSLYSGVMPYVKCIVVTN</sequence>
<dbReference type="Pfam" id="PF09172">
    <property type="entry name" value="Vit_open_b-sht"/>
    <property type="match status" value="1"/>
</dbReference>
<dbReference type="Pfam" id="PF00094">
    <property type="entry name" value="VWD"/>
    <property type="match status" value="1"/>
</dbReference>
<dbReference type="InterPro" id="IPR001747">
    <property type="entry name" value="Vitellogenin_N"/>
</dbReference>
<evidence type="ECO:0000256" key="5">
    <source>
        <dbReference type="SAM" id="SignalP"/>
    </source>
</evidence>
<keyword evidence="4" id="KW-0175">Coiled coil</keyword>
<evidence type="ECO:0000259" key="6">
    <source>
        <dbReference type="PROSITE" id="PS51211"/>
    </source>
</evidence>
<dbReference type="PANTHER" id="PTHR23345:SF36">
    <property type="entry name" value="APOLIPOPHORINS"/>
    <property type="match status" value="1"/>
</dbReference>
<dbReference type="SMART" id="SM01169">
    <property type="entry name" value="DUF1943"/>
    <property type="match status" value="1"/>
</dbReference>
<dbReference type="EMBL" id="GFXV01007336">
    <property type="protein sequence ID" value="MBW19141.1"/>
    <property type="molecule type" value="Transcribed_RNA"/>
</dbReference>
<proteinExistence type="predicted"/>
<dbReference type="SUPFAM" id="SSF56968">
    <property type="entry name" value="Lipovitellin-phosvitin complex, beta-sheet shell regions"/>
    <property type="match status" value="2"/>
</dbReference>
<dbReference type="InterPro" id="IPR001846">
    <property type="entry name" value="VWF_type-D"/>
</dbReference>
<feature type="chain" id="PRO_5014124929" evidence="5">
    <location>
        <begin position="20"/>
        <end position="2916"/>
    </location>
</feature>
<dbReference type="Gene3D" id="2.30.230.10">
    <property type="entry name" value="Lipovitellin, beta-sheet shell regions, chain A"/>
    <property type="match status" value="1"/>
</dbReference>
<dbReference type="SMART" id="SM00216">
    <property type="entry name" value="VWD"/>
    <property type="match status" value="1"/>
</dbReference>
<evidence type="ECO:0000256" key="2">
    <source>
        <dbReference type="ARBA" id="ARBA00023180"/>
    </source>
</evidence>
<dbReference type="Gene3D" id="2.20.50.20">
    <property type="entry name" value="Lipovitellin. Chain A, domain 3"/>
    <property type="match status" value="1"/>
</dbReference>
<feature type="domain" description="Vitellogenin" evidence="6">
    <location>
        <begin position="54"/>
        <end position="672"/>
    </location>
</feature>
<accession>A0A2H8TZF4</accession>
<dbReference type="InterPro" id="IPR011030">
    <property type="entry name" value="Lipovitellin_superhlx_dom"/>
</dbReference>